<evidence type="ECO:0000256" key="1">
    <source>
        <dbReference type="SAM" id="Phobius"/>
    </source>
</evidence>
<proteinExistence type="predicted"/>
<dbReference type="Proteomes" id="UP001208689">
    <property type="component" value="Chromosome"/>
</dbReference>
<organism evidence="2 3">
    <name type="scientific">Candidatus Lokiarchaeum ossiferum</name>
    <dbReference type="NCBI Taxonomy" id="2951803"/>
    <lineage>
        <taxon>Archaea</taxon>
        <taxon>Promethearchaeati</taxon>
        <taxon>Promethearchaeota</taxon>
        <taxon>Promethearchaeia</taxon>
        <taxon>Promethearchaeales</taxon>
        <taxon>Promethearchaeaceae</taxon>
        <taxon>Candidatus Lokiarchaeum</taxon>
    </lineage>
</organism>
<keyword evidence="1" id="KW-0812">Transmembrane</keyword>
<protein>
    <submittedName>
        <fullName evidence="2">Uncharacterized protein</fullName>
    </submittedName>
</protein>
<reference evidence="2" key="1">
    <citation type="submission" date="2022-09" db="EMBL/GenBank/DDBJ databases">
        <title>Actin cytoskeleton and complex cell architecture in an #Asgard archaeon.</title>
        <authorList>
            <person name="Ponce Toledo R.I."/>
            <person name="Schleper C."/>
            <person name="Rodrigues Oliveira T."/>
            <person name="Wollweber F."/>
            <person name="Xu J."/>
            <person name="Rittmann S."/>
            <person name="Klingl A."/>
            <person name="Pilhofer M."/>
        </authorList>
    </citation>
    <scope>NUCLEOTIDE SEQUENCE</scope>
    <source>
        <strain evidence="2">B-35</strain>
    </source>
</reference>
<evidence type="ECO:0000313" key="3">
    <source>
        <dbReference type="Proteomes" id="UP001208689"/>
    </source>
</evidence>
<feature type="transmembrane region" description="Helical" evidence="1">
    <location>
        <begin position="12"/>
        <end position="31"/>
    </location>
</feature>
<name>A0ABY6HR50_9ARCH</name>
<feature type="transmembrane region" description="Helical" evidence="1">
    <location>
        <begin position="101"/>
        <end position="121"/>
    </location>
</feature>
<sequence length="131" mass="14906">MNLIEKKSISAITFYCLSIICFGLTVFFNLFENQNTPSMFKKYQSTLILANILGIIGYCDVTSKKTEKEPQILFVLFCFVLCGSSFIYVLNINLIVKSISISAMIYFGIQTLLYGATLLKVRKKNHQFSNK</sequence>
<gene>
    <name evidence="2" type="ORF">NEF87_002268</name>
</gene>
<keyword evidence="3" id="KW-1185">Reference proteome</keyword>
<evidence type="ECO:0000313" key="2">
    <source>
        <dbReference type="EMBL" id="UYP45983.1"/>
    </source>
</evidence>
<accession>A0ABY6HR50</accession>
<dbReference type="EMBL" id="CP104013">
    <property type="protein sequence ID" value="UYP45983.1"/>
    <property type="molecule type" value="Genomic_DNA"/>
</dbReference>
<keyword evidence="1" id="KW-1133">Transmembrane helix</keyword>
<feature type="transmembrane region" description="Helical" evidence="1">
    <location>
        <begin position="73"/>
        <end position="95"/>
    </location>
</feature>
<keyword evidence="1" id="KW-0472">Membrane</keyword>